<organism evidence="1 2">
    <name type="scientific">Elysia crispata</name>
    <name type="common">lettuce slug</name>
    <dbReference type="NCBI Taxonomy" id="231223"/>
    <lineage>
        <taxon>Eukaryota</taxon>
        <taxon>Metazoa</taxon>
        <taxon>Spiralia</taxon>
        <taxon>Lophotrochozoa</taxon>
        <taxon>Mollusca</taxon>
        <taxon>Gastropoda</taxon>
        <taxon>Heterobranchia</taxon>
        <taxon>Euthyneura</taxon>
        <taxon>Panpulmonata</taxon>
        <taxon>Sacoglossa</taxon>
        <taxon>Placobranchoidea</taxon>
        <taxon>Plakobranchidae</taxon>
        <taxon>Elysia</taxon>
    </lineage>
</organism>
<keyword evidence="2" id="KW-1185">Reference proteome</keyword>
<accession>A0AAE1B998</accession>
<evidence type="ECO:0000313" key="1">
    <source>
        <dbReference type="EMBL" id="KAK3801873.1"/>
    </source>
</evidence>
<proteinExistence type="predicted"/>
<dbReference type="Proteomes" id="UP001283361">
    <property type="component" value="Unassembled WGS sequence"/>
</dbReference>
<sequence>MGQFNLISTFNLVSTLPPQRRQRLSPKLGTACSCAGLLLVVKYVRAKDWRRGLGQQDNRPVRSSGYYPLSAVTRVHLADLDTPVRLVIGIVSVVSPVFFGLGITGVKCGLLSTPRARGLAKIPLWDDYLLKTLVLEAALCSLAGEKASVRLRPCGRSTNRQTRRGKYGHWFKPWLRLDQVIGSEDPYFLPVTTFSLTKIILSLFALRMWCVSLGIPARAAEVQDGTEAAPTGERWQTLTFGATAISSAPKRCSYKSICVNFCQKSSKCGSDPRGWDTEREQSA</sequence>
<dbReference type="AlphaFoldDB" id="A0AAE1B998"/>
<gene>
    <name evidence="1" type="ORF">RRG08_048460</name>
</gene>
<name>A0AAE1B998_9GAST</name>
<evidence type="ECO:0000313" key="2">
    <source>
        <dbReference type="Proteomes" id="UP001283361"/>
    </source>
</evidence>
<reference evidence="1" key="1">
    <citation type="journal article" date="2023" name="G3 (Bethesda)">
        <title>A reference genome for the long-term kleptoplast-retaining sea slug Elysia crispata morphotype clarki.</title>
        <authorList>
            <person name="Eastman K.E."/>
            <person name="Pendleton A.L."/>
            <person name="Shaikh M.A."/>
            <person name="Suttiyut T."/>
            <person name="Ogas R."/>
            <person name="Tomko P."/>
            <person name="Gavelis G."/>
            <person name="Widhalm J.R."/>
            <person name="Wisecaver J.H."/>
        </authorList>
    </citation>
    <scope>NUCLEOTIDE SEQUENCE</scope>
    <source>
        <strain evidence="1">ECLA1</strain>
    </source>
</reference>
<protein>
    <submittedName>
        <fullName evidence="1">Uncharacterized protein</fullName>
    </submittedName>
</protein>
<dbReference type="EMBL" id="JAWDGP010000283">
    <property type="protein sequence ID" value="KAK3801873.1"/>
    <property type="molecule type" value="Genomic_DNA"/>
</dbReference>
<comment type="caution">
    <text evidence="1">The sequence shown here is derived from an EMBL/GenBank/DDBJ whole genome shotgun (WGS) entry which is preliminary data.</text>
</comment>